<evidence type="ECO:0000313" key="11">
    <source>
        <dbReference type="EMBL" id="ENY69185.1"/>
    </source>
</evidence>
<keyword evidence="8" id="KW-0175">Coiled coil</keyword>
<keyword evidence="3 10" id="KW-0732">Signal</keyword>
<protein>
    <submittedName>
        <fullName evidence="11">Uncharacterized protein</fullName>
    </submittedName>
</protein>
<keyword evidence="2" id="KW-1003">Cell membrane</keyword>
<sequence length="347" mass="39107">MKKSFKLLLATAAITTIATPLLAASCNTKELQEKQAFKSLIDKIEKEVKDNATLKQETKEQIDKLLGDAKKKLEDKEKENDPKFFSEAISELSNKYDEIKKKDPGNQGNKDKDSSTPSKSEKDGKGEDTGKEKKDEKKNKGEEGSGAGKPVTPETTDTPPSTPSTPKPQPQPIPKSEREPKPPADEPRKEEPNEMDEVVKNLQDIFTPSFAQEDFDELRKFKTDSSSYSLWYDKDKRNIVLIKGSESPFEEKNKDKDNYAIFGLGGNASQIKSNIQLVNHNKPATITNKDGHEIVTLSNKLDFRILKDEGNDKFYIEINYRVAKFLNNETSIISTTYNKSRILVELK</sequence>
<keyword evidence="6" id="KW-0564">Palmitate</keyword>
<dbReference type="RefSeq" id="WP_004423533.1">
    <property type="nucleotide sequence ID" value="NZ_AORI01000004.1"/>
</dbReference>
<keyword evidence="5" id="KW-0472">Membrane</keyword>
<feature type="signal peptide" evidence="10">
    <location>
        <begin position="1"/>
        <end position="23"/>
    </location>
</feature>
<feature type="region of interest" description="Disordered" evidence="9">
    <location>
        <begin position="95"/>
        <end position="194"/>
    </location>
</feature>
<evidence type="ECO:0000256" key="6">
    <source>
        <dbReference type="ARBA" id="ARBA00023139"/>
    </source>
</evidence>
<keyword evidence="7" id="KW-0449">Lipoprotein</keyword>
<evidence type="ECO:0000256" key="2">
    <source>
        <dbReference type="ARBA" id="ARBA00022475"/>
    </source>
</evidence>
<reference evidence="11 12" key="1">
    <citation type="journal article" date="2013" name="Genome Announc.">
        <title>Draft Genome Sequences of Mycoplasma auris and Mycoplasma yeatsii, Two Species of the Ear Canal of Caprinae.</title>
        <authorList>
            <person name="Dordet-Frisoni E."/>
            <person name="Baranowski E."/>
            <person name="Barre A."/>
            <person name="Blanchard A."/>
            <person name="Breton M."/>
            <person name="Couture C."/>
            <person name="Dupuy V."/>
            <person name="Gaurivaud P."/>
            <person name="Jacob D."/>
            <person name="Lemaitre C."/>
            <person name="Manso-Silvan L."/>
            <person name="Nikolski M."/>
            <person name="Nouvel L.X."/>
            <person name="Poumarat F."/>
            <person name="Sirand-Pugnet P."/>
            <person name="Thebault P."/>
            <person name="Theil S."/>
            <person name="Thiaucourt F."/>
            <person name="Citti C."/>
            <person name="Tardy F."/>
        </authorList>
    </citation>
    <scope>NUCLEOTIDE SEQUENCE [LARGE SCALE GENOMIC DNA]</scope>
    <source>
        <strain evidence="11 12">15026</strain>
    </source>
</reference>
<evidence type="ECO:0000256" key="9">
    <source>
        <dbReference type="SAM" id="MobiDB-lite"/>
    </source>
</evidence>
<feature type="compositionally biased region" description="Basic and acidic residues" evidence="9">
    <location>
        <begin position="95"/>
        <end position="143"/>
    </location>
</feature>
<gene>
    <name evidence="11" type="ORF">MAU_1270</name>
</gene>
<evidence type="ECO:0000256" key="8">
    <source>
        <dbReference type="SAM" id="Coils"/>
    </source>
</evidence>
<evidence type="ECO:0000256" key="3">
    <source>
        <dbReference type="ARBA" id="ARBA00022729"/>
    </source>
</evidence>
<comment type="subcellular location">
    <subcellularLocation>
        <location evidence="1">Cell membrane</location>
        <topology evidence="1">Lipid-anchor</topology>
    </subcellularLocation>
</comment>
<dbReference type="PROSITE" id="PS51257">
    <property type="entry name" value="PROKAR_LIPOPROTEIN"/>
    <property type="match status" value="1"/>
</dbReference>
<feature type="compositionally biased region" description="Low complexity" evidence="9">
    <location>
        <begin position="148"/>
        <end position="159"/>
    </location>
</feature>
<keyword evidence="4" id="KW-0677">Repeat</keyword>
<evidence type="ECO:0000256" key="5">
    <source>
        <dbReference type="ARBA" id="ARBA00023136"/>
    </source>
</evidence>
<dbReference type="EMBL" id="AORI01000004">
    <property type="protein sequence ID" value="ENY69185.1"/>
    <property type="molecule type" value="Genomic_DNA"/>
</dbReference>
<proteinExistence type="predicted"/>
<evidence type="ECO:0000256" key="4">
    <source>
        <dbReference type="ARBA" id="ARBA00022737"/>
    </source>
</evidence>
<keyword evidence="12" id="KW-1185">Reference proteome</keyword>
<feature type="compositionally biased region" description="Pro residues" evidence="9">
    <location>
        <begin position="160"/>
        <end position="173"/>
    </location>
</feature>
<feature type="coiled-coil region" evidence="8">
    <location>
        <begin position="37"/>
        <end position="79"/>
    </location>
</feature>
<feature type="compositionally biased region" description="Basic and acidic residues" evidence="9">
    <location>
        <begin position="175"/>
        <end position="192"/>
    </location>
</feature>
<dbReference type="Proteomes" id="UP000013131">
    <property type="component" value="Unassembled WGS sequence"/>
</dbReference>
<comment type="caution">
    <text evidence="11">The sequence shown here is derived from an EMBL/GenBank/DDBJ whole genome shotgun (WGS) entry which is preliminary data.</text>
</comment>
<dbReference type="GO" id="GO:0005886">
    <property type="term" value="C:plasma membrane"/>
    <property type="evidence" value="ECO:0007669"/>
    <property type="project" value="UniProtKB-SubCell"/>
</dbReference>
<evidence type="ECO:0000313" key="12">
    <source>
        <dbReference type="Proteomes" id="UP000013131"/>
    </source>
</evidence>
<evidence type="ECO:0000256" key="1">
    <source>
        <dbReference type="ARBA" id="ARBA00004193"/>
    </source>
</evidence>
<dbReference type="eggNOG" id="ENOG5031Z7M">
    <property type="taxonomic scope" value="Bacteria"/>
</dbReference>
<name>N9TT14_9BACT</name>
<dbReference type="NCBIfam" id="NF033817">
    <property type="entry name" value="Mplas_variab_LP"/>
    <property type="match status" value="1"/>
</dbReference>
<feature type="chain" id="PRO_5004153246" evidence="10">
    <location>
        <begin position="24"/>
        <end position="347"/>
    </location>
</feature>
<evidence type="ECO:0000256" key="10">
    <source>
        <dbReference type="SAM" id="SignalP"/>
    </source>
</evidence>
<dbReference type="AlphaFoldDB" id="N9TT14"/>
<dbReference type="InterPro" id="IPR049890">
    <property type="entry name" value="VlpA-F-like_signal"/>
</dbReference>
<organism evidence="11 12">
    <name type="scientific">Metamycoplasma auris 15026</name>
    <dbReference type="NCBI Taxonomy" id="1188233"/>
    <lineage>
        <taxon>Bacteria</taxon>
        <taxon>Bacillati</taxon>
        <taxon>Mycoplasmatota</taxon>
        <taxon>Mycoplasmoidales</taxon>
        <taxon>Metamycoplasmataceae</taxon>
        <taxon>Metamycoplasma</taxon>
    </lineage>
</organism>
<dbReference type="PATRIC" id="fig|1188233.3.peg.129"/>
<evidence type="ECO:0000256" key="7">
    <source>
        <dbReference type="ARBA" id="ARBA00023288"/>
    </source>
</evidence>
<dbReference type="OrthoDB" id="400671at2"/>
<accession>N9TT14</accession>